<protein>
    <recommendedName>
        <fullName evidence="8">Rod shape-determining protein MreD</fullName>
    </recommendedName>
</protein>
<keyword evidence="8" id="KW-0997">Cell inner membrane</keyword>
<evidence type="ECO:0000256" key="7">
    <source>
        <dbReference type="ARBA" id="ARBA00023136"/>
    </source>
</evidence>
<sequence>MPRSLVIWGSLLLALVLAIMPLPNFMQIGRPLWVLLTLTFWFLEAPKQVGLGLAWCLGLAQDVLYGATLGEHAIIFVLALTFIGVMRQRILLSPMWRQALALAIIYATVLLLQLWLNVLIERRPQSLTLLLPALISSLLWPWVRLGLSALARWRLR</sequence>
<feature type="transmembrane region" description="Helical" evidence="9">
    <location>
        <begin position="126"/>
        <end position="147"/>
    </location>
</feature>
<dbReference type="GO" id="GO:0005886">
    <property type="term" value="C:plasma membrane"/>
    <property type="evidence" value="ECO:0007669"/>
    <property type="project" value="UniProtKB-SubCell"/>
</dbReference>
<keyword evidence="3 8" id="KW-1003">Cell membrane</keyword>
<evidence type="ECO:0000313" key="11">
    <source>
        <dbReference type="Proteomes" id="UP001173465"/>
    </source>
</evidence>
<dbReference type="GO" id="GO:0008360">
    <property type="term" value="P:regulation of cell shape"/>
    <property type="evidence" value="ECO:0007669"/>
    <property type="project" value="UniProtKB-UniRule"/>
</dbReference>
<dbReference type="NCBIfam" id="TIGR03426">
    <property type="entry name" value="shape_MreD"/>
    <property type="match status" value="1"/>
</dbReference>
<gene>
    <name evidence="10" type="primary">mreD</name>
    <name evidence="10" type="ORF">HX099_01630</name>
</gene>
<evidence type="ECO:0000256" key="1">
    <source>
        <dbReference type="ARBA" id="ARBA00004651"/>
    </source>
</evidence>
<comment type="subcellular location">
    <subcellularLocation>
        <location evidence="8">Cell inner membrane</location>
    </subcellularLocation>
    <subcellularLocation>
        <location evidence="1">Cell membrane</location>
        <topology evidence="1">Multi-pass membrane protein</topology>
    </subcellularLocation>
</comment>
<organism evidence="10 11">
    <name type="scientific">Thiopseudomonas alkaliphila</name>
    <dbReference type="NCBI Taxonomy" id="1697053"/>
    <lineage>
        <taxon>Bacteria</taxon>
        <taxon>Pseudomonadati</taxon>
        <taxon>Pseudomonadota</taxon>
        <taxon>Gammaproteobacteria</taxon>
        <taxon>Pseudomonadales</taxon>
        <taxon>Pseudomonadaceae</taxon>
        <taxon>Thiopseudomonas</taxon>
    </lineage>
</organism>
<proteinExistence type="inferred from homology"/>
<keyword evidence="7 8" id="KW-0472">Membrane</keyword>
<evidence type="ECO:0000256" key="2">
    <source>
        <dbReference type="ARBA" id="ARBA00007776"/>
    </source>
</evidence>
<evidence type="ECO:0000256" key="9">
    <source>
        <dbReference type="SAM" id="Phobius"/>
    </source>
</evidence>
<evidence type="ECO:0000313" key="10">
    <source>
        <dbReference type="EMBL" id="MDM1695373.1"/>
    </source>
</evidence>
<dbReference type="RefSeq" id="WP_286592950.1">
    <property type="nucleotide sequence ID" value="NZ_JACANB010000001.1"/>
</dbReference>
<dbReference type="AlphaFoldDB" id="A0AAW7DQB5"/>
<feature type="transmembrane region" description="Helical" evidence="9">
    <location>
        <begin position="6"/>
        <end position="25"/>
    </location>
</feature>
<accession>A0AAW7DQB5</accession>
<comment type="function">
    <text evidence="8">Involved in formation of the rod shape of the cell. May also contribute to regulation of formation of penicillin-binding proteins.</text>
</comment>
<evidence type="ECO:0000256" key="4">
    <source>
        <dbReference type="ARBA" id="ARBA00022692"/>
    </source>
</evidence>
<keyword evidence="4 9" id="KW-0812">Transmembrane</keyword>
<dbReference type="InterPro" id="IPR026034">
    <property type="entry name" value="MreD_proteobac"/>
</dbReference>
<feature type="transmembrane region" description="Helical" evidence="9">
    <location>
        <begin position="63"/>
        <end position="87"/>
    </location>
</feature>
<feature type="transmembrane region" description="Helical" evidence="9">
    <location>
        <begin position="99"/>
        <end position="120"/>
    </location>
</feature>
<keyword evidence="6 9" id="KW-1133">Transmembrane helix</keyword>
<dbReference type="InterPro" id="IPR007227">
    <property type="entry name" value="Cell_shape_determining_MreD"/>
</dbReference>
<keyword evidence="5 8" id="KW-0133">Cell shape</keyword>
<comment type="similarity">
    <text evidence="2 8">Belongs to the MreD family.</text>
</comment>
<dbReference type="Proteomes" id="UP001173465">
    <property type="component" value="Unassembled WGS sequence"/>
</dbReference>
<evidence type="ECO:0000256" key="8">
    <source>
        <dbReference type="PIRNR" id="PIRNR018472"/>
    </source>
</evidence>
<evidence type="ECO:0000256" key="5">
    <source>
        <dbReference type="ARBA" id="ARBA00022960"/>
    </source>
</evidence>
<reference evidence="10" key="1">
    <citation type="submission" date="2020-06" db="EMBL/GenBank/DDBJ databases">
        <authorList>
            <person name="Dong N."/>
        </authorList>
    </citation>
    <scope>NUCLEOTIDE SEQUENCE</scope>
    <source>
        <strain evidence="10">DF46-2-2</strain>
    </source>
</reference>
<name>A0AAW7DQB5_9GAMM</name>
<comment type="caution">
    <text evidence="10">The sequence shown here is derived from an EMBL/GenBank/DDBJ whole genome shotgun (WGS) entry which is preliminary data.</text>
</comment>
<dbReference type="EMBL" id="JACANB010000001">
    <property type="protein sequence ID" value="MDM1695373.1"/>
    <property type="molecule type" value="Genomic_DNA"/>
</dbReference>
<evidence type="ECO:0000256" key="3">
    <source>
        <dbReference type="ARBA" id="ARBA00022475"/>
    </source>
</evidence>
<dbReference type="PANTHER" id="PTHR37484:SF1">
    <property type="entry name" value="ROD SHAPE-DETERMINING PROTEIN MRED"/>
    <property type="match status" value="1"/>
</dbReference>
<dbReference type="Pfam" id="PF04093">
    <property type="entry name" value="MreD"/>
    <property type="match status" value="1"/>
</dbReference>
<dbReference type="PIRSF" id="PIRSF018472">
    <property type="entry name" value="MreD_proteobac"/>
    <property type="match status" value="1"/>
</dbReference>
<evidence type="ECO:0000256" key="6">
    <source>
        <dbReference type="ARBA" id="ARBA00022989"/>
    </source>
</evidence>
<reference evidence="10" key="2">
    <citation type="journal article" date="2022" name="Sci. Total Environ.">
        <title>Prevalence, transmission, and molecular epidemiology of tet(X)-positive bacteria among humans, animals, and environmental niches in China: An epidemiological, and genomic-based study.</title>
        <authorList>
            <person name="Dong N."/>
            <person name="Zeng Y."/>
            <person name="Cai C."/>
            <person name="Sun C."/>
            <person name="Lu J."/>
            <person name="Liu C."/>
            <person name="Zhou H."/>
            <person name="Sun Q."/>
            <person name="Shu L."/>
            <person name="Wang H."/>
            <person name="Wang Y."/>
            <person name="Wang S."/>
            <person name="Wu C."/>
            <person name="Chan E.W."/>
            <person name="Chen G."/>
            <person name="Shen Z."/>
            <person name="Chen S."/>
            <person name="Zhang R."/>
        </authorList>
    </citation>
    <scope>NUCLEOTIDE SEQUENCE</scope>
    <source>
        <strain evidence="10">DF46-2-2</strain>
    </source>
</reference>
<dbReference type="PANTHER" id="PTHR37484">
    <property type="entry name" value="ROD SHAPE-DETERMINING PROTEIN MRED"/>
    <property type="match status" value="1"/>
</dbReference>